<organism evidence="2 3">
    <name type="scientific">candidate division WWE3 bacterium CG08_land_8_20_14_0_20_41_15</name>
    <dbReference type="NCBI Taxonomy" id="1975086"/>
    <lineage>
        <taxon>Bacteria</taxon>
        <taxon>Katanobacteria</taxon>
    </lineage>
</organism>
<dbReference type="Proteomes" id="UP000231098">
    <property type="component" value="Unassembled WGS sequence"/>
</dbReference>
<evidence type="ECO:0000256" key="1">
    <source>
        <dbReference type="SAM" id="Phobius"/>
    </source>
</evidence>
<dbReference type="AlphaFoldDB" id="A0A2H0X9E4"/>
<feature type="transmembrane region" description="Helical" evidence="1">
    <location>
        <begin position="6"/>
        <end position="27"/>
    </location>
</feature>
<name>A0A2H0X9E4_UNCKA</name>
<dbReference type="EMBL" id="PEYV01000043">
    <property type="protein sequence ID" value="PIS21471.1"/>
    <property type="molecule type" value="Genomic_DNA"/>
</dbReference>
<gene>
    <name evidence="2" type="ORF">COT51_02590</name>
</gene>
<evidence type="ECO:0000313" key="3">
    <source>
        <dbReference type="Proteomes" id="UP000231098"/>
    </source>
</evidence>
<keyword evidence="1" id="KW-1133">Transmembrane helix</keyword>
<sequence>MNKKFLFISIVLFFLGLVVFLIPRFLFESKRLLLGSIPDNPASGVCQKISQSEDIYSCLAVVNRDSSFCLKIKSDQEKNVCLALTNKDISFCQKVRDQEPKEICYYELSFVVGDIGYCDELDSWEKCYFTFVYRLYWQGRSDEIKANYCEKFGEDAGMDLAFKNSCWALKEGDPSPCQGNEHCLSFFKQPLSFCENTKSKSKADCLRDRALTAKDTSICEKIDDTDIRDNCYSSYSAHIYPDLSLCEKINDKMTKNMCYREYAINLSGYENRKYGP</sequence>
<comment type="caution">
    <text evidence="2">The sequence shown here is derived from an EMBL/GenBank/DDBJ whole genome shotgun (WGS) entry which is preliminary data.</text>
</comment>
<keyword evidence="1" id="KW-0472">Membrane</keyword>
<reference evidence="3" key="1">
    <citation type="submission" date="2017-09" db="EMBL/GenBank/DDBJ databases">
        <title>Depth-based differentiation of microbial function through sediment-hosted aquifers and enrichment of novel symbionts in the deep terrestrial subsurface.</title>
        <authorList>
            <person name="Probst A.J."/>
            <person name="Ladd B."/>
            <person name="Jarett J.K."/>
            <person name="Geller-Mcgrath D.E."/>
            <person name="Sieber C.M.K."/>
            <person name="Emerson J.B."/>
            <person name="Anantharaman K."/>
            <person name="Thomas B.C."/>
            <person name="Malmstrom R."/>
            <person name="Stieglmeier M."/>
            <person name="Klingl A."/>
            <person name="Woyke T."/>
            <person name="Ryan C.M."/>
            <person name="Banfield J.F."/>
        </authorList>
    </citation>
    <scope>NUCLEOTIDE SEQUENCE [LARGE SCALE GENOMIC DNA]</scope>
</reference>
<keyword evidence="1" id="KW-0812">Transmembrane</keyword>
<evidence type="ECO:0000313" key="2">
    <source>
        <dbReference type="EMBL" id="PIS21471.1"/>
    </source>
</evidence>
<protein>
    <submittedName>
        <fullName evidence="2">Uncharacterized protein</fullName>
    </submittedName>
</protein>
<accession>A0A2H0X9E4</accession>
<proteinExistence type="predicted"/>